<dbReference type="HAMAP" id="MF_01855">
    <property type="entry name" value="FBPase_class1"/>
    <property type="match status" value="1"/>
</dbReference>
<comment type="cofactor">
    <cofactor evidence="2">
        <name>Mg(2+)</name>
        <dbReference type="ChEBI" id="CHEBI:18420"/>
    </cofactor>
</comment>
<dbReference type="PANTHER" id="PTHR11556">
    <property type="entry name" value="FRUCTOSE-1,6-BISPHOSPHATASE-RELATED"/>
    <property type="match status" value="1"/>
</dbReference>
<dbReference type="GO" id="GO:0042132">
    <property type="term" value="F:fructose 1,6-bisphosphate 1-phosphatase activity"/>
    <property type="evidence" value="ECO:0007669"/>
    <property type="project" value="UniProtKB-EC"/>
</dbReference>
<evidence type="ECO:0000256" key="6">
    <source>
        <dbReference type="ARBA" id="ARBA00022490"/>
    </source>
</evidence>
<dbReference type="Gene3D" id="3.40.190.80">
    <property type="match status" value="1"/>
</dbReference>
<keyword evidence="10 12" id="KW-0119">Carbohydrate metabolism</keyword>
<dbReference type="Pfam" id="PF18913">
    <property type="entry name" value="FBPase_C"/>
    <property type="match status" value="1"/>
</dbReference>
<dbReference type="EMBL" id="JALLBG020000240">
    <property type="protein sequence ID" value="KAL3758116.1"/>
    <property type="molecule type" value="Genomic_DNA"/>
</dbReference>
<accession>A0ABD3M2C1</accession>
<sequence length="510" mass="54942">MSSGWHSSAVNAFSSRPTSIILPSSQPSINIGSNDFYRQSRSQCCIRRHDIVGGSGVSSWALHSFINNNGSIDPMIDPLASPSRQQKLSQPSPSPSQPSQPSSSSSSSTAMKKKDLRTLQRFLEVECWKLPTIRSLDRTLLAVSDACKQINRIVQRAQTDDLYGAAIDPTTGQLAELNVQGECQQQLDVLCNTLMLRAFCGAANNAVCAVASEEEPLPRSCADVMGFNVGGIGSGSVINVDGGEGKYVAVFDPIDGSKNIDASLPVGTIFGIYRCPEGIDGDDAGWNIQSFLQRGTKLVAAGYCLYSATTVLVLTLGSGVHGFTLDPDRQTFLQTHPNMRIPDVGSLYSFNEANSRDYSEPVKEFLKTMKETGKMGGKKVSSRYIGALVADVHNILINGGIYGYPATRDNPNGKLRLLYESAPMAMIMEQAGGAGSTGYGRILDVLPPQPKKKRSSGGSASGDSSISDEEWNEEVGKGIHVRVPTFLGSVENVFELDQFHKYYGDDDKLL</sequence>
<name>A0ABD3M2C1_9STRA</name>
<reference evidence="16 17" key="1">
    <citation type="submission" date="2024-10" db="EMBL/GenBank/DDBJ databases">
        <title>Updated reference genomes for cyclostephanoid diatoms.</title>
        <authorList>
            <person name="Roberts W.R."/>
            <person name="Alverson A.J."/>
        </authorList>
    </citation>
    <scope>NUCLEOTIDE SEQUENCE [LARGE SCALE GENOMIC DNA]</scope>
    <source>
        <strain evidence="16 17">AJA232-27</strain>
    </source>
</reference>
<evidence type="ECO:0000256" key="9">
    <source>
        <dbReference type="ARBA" id="ARBA00022842"/>
    </source>
</evidence>
<dbReference type="AlphaFoldDB" id="A0ABD3M2C1"/>
<proteinExistence type="inferred from homology"/>
<dbReference type="SUPFAM" id="SSF56655">
    <property type="entry name" value="Carbohydrate phosphatase"/>
    <property type="match status" value="1"/>
</dbReference>
<protein>
    <recommendedName>
        <fullName evidence="11">Fructose-1,6-bisphosphatase, cytosolic</fullName>
        <ecNumber evidence="5">3.1.3.11</ecNumber>
    </recommendedName>
</protein>
<evidence type="ECO:0000256" key="3">
    <source>
        <dbReference type="ARBA" id="ARBA00004496"/>
    </source>
</evidence>
<dbReference type="FunFam" id="3.30.540.10:FF:000054">
    <property type="entry name" value="Fructose-1,6-bisphosphatase 1-like Protein"/>
    <property type="match status" value="1"/>
</dbReference>
<evidence type="ECO:0000256" key="5">
    <source>
        <dbReference type="ARBA" id="ARBA00013093"/>
    </source>
</evidence>
<keyword evidence="9" id="KW-0460">Magnesium</keyword>
<evidence type="ECO:0000313" key="16">
    <source>
        <dbReference type="EMBL" id="KAL3758116.1"/>
    </source>
</evidence>
<dbReference type="InterPro" id="IPR020548">
    <property type="entry name" value="Fructose_bisphosphatase_AS"/>
</dbReference>
<dbReference type="Gene3D" id="3.30.540.10">
    <property type="entry name" value="Fructose-1,6-Bisphosphatase, subunit A, domain 1"/>
    <property type="match status" value="1"/>
</dbReference>
<keyword evidence="7" id="KW-0479">Metal-binding</keyword>
<feature type="domain" description="Fructose-1-6-bisphosphatase class I N-terminal" evidence="14">
    <location>
        <begin position="242"/>
        <end position="337"/>
    </location>
</feature>
<keyword evidence="6" id="KW-0963">Cytoplasm</keyword>
<dbReference type="InterPro" id="IPR033391">
    <property type="entry name" value="FBPase_N"/>
</dbReference>
<evidence type="ECO:0000256" key="7">
    <source>
        <dbReference type="ARBA" id="ARBA00022723"/>
    </source>
</evidence>
<dbReference type="EC" id="3.1.3.11" evidence="5"/>
<evidence type="ECO:0000259" key="15">
    <source>
        <dbReference type="Pfam" id="PF18913"/>
    </source>
</evidence>
<evidence type="ECO:0000256" key="11">
    <source>
        <dbReference type="ARBA" id="ARBA00040159"/>
    </source>
</evidence>
<comment type="caution">
    <text evidence="16">The sequence shown here is derived from an EMBL/GenBank/DDBJ whole genome shotgun (WGS) entry which is preliminary data.</text>
</comment>
<evidence type="ECO:0000256" key="13">
    <source>
        <dbReference type="SAM" id="MobiDB-lite"/>
    </source>
</evidence>
<evidence type="ECO:0000256" key="2">
    <source>
        <dbReference type="ARBA" id="ARBA00001946"/>
    </source>
</evidence>
<gene>
    <name evidence="16" type="ORF">ACHAWU_004197</name>
</gene>
<feature type="compositionally biased region" description="Low complexity" evidence="13">
    <location>
        <begin position="456"/>
        <end position="465"/>
    </location>
</feature>
<dbReference type="PANTHER" id="PTHR11556:SF41">
    <property type="entry name" value="FRUCTOSE-1,6-BISPHOSPHATASE, CYTOSOLIC"/>
    <property type="match status" value="1"/>
</dbReference>
<dbReference type="PRINTS" id="PR00115">
    <property type="entry name" value="F16BPHPHTASE"/>
</dbReference>
<dbReference type="InterPro" id="IPR000146">
    <property type="entry name" value="FBPase_class-1"/>
</dbReference>
<dbReference type="Proteomes" id="UP001530293">
    <property type="component" value="Unassembled WGS sequence"/>
</dbReference>
<dbReference type="Pfam" id="PF00316">
    <property type="entry name" value="FBPase"/>
    <property type="match status" value="1"/>
</dbReference>
<feature type="region of interest" description="Disordered" evidence="13">
    <location>
        <begin position="439"/>
        <end position="471"/>
    </location>
</feature>
<dbReference type="PIRSF" id="PIRSF500210">
    <property type="entry name" value="FBPtase"/>
    <property type="match status" value="1"/>
</dbReference>
<comment type="similarity">
    <text evidence="4 12">Belongs to the FBPase class 1 family.</text>
</comment>
<evidence type="ECO:0000256" key="10">
    <source>
        <dbReference type="ARBA" id="ARBA00023277"/>
    </source>
</evidence>
<comment type="subcellular location">
    <subcellularLocation>
        <location evidence="3">Cytoplasm</location>
    </subcellularLocation>
</comment>
<dbReference type="CDD" id="cd00354">
    <property type="entry name" value="FBPase"/>
    <property type="match status" value="1"/>
</dbReference>
<comment type="catalytic activity">
    <reaction evidence="1">
        <text>beta-D-fructose 1,6-bisphosphate + H2O = beta-D-fructose 6-phosphate + phosphate</text>
        <dbReference type="Rhea" id="RHEA:11064"/>
        <dbReference type="ChEBI" id="CHEBI:15377"/>
        <dbReference type="ChEBI" id="CHEBI:32966"/>
        <dbReference type="ChEBI" id="CHEBI:43474"/>
        <dbReference type="ChEBI" id="CHEBI:57634"/>
        <dbReference type="EC" id="3.1.3.11"/>
    </reaction>
</comment>
<evidence type="ECO:0000256" key="8">
    <source>
        <dbReference type="ARBA" id="ARBA00022801"/>
    </source>
</evidence>
<evidence type="ECO:0000256" key="1">
    <source>
        <dbReference type="ARBA" id="ARBA00001273"/>
    </source>
</evidence>
<dbReference type="PROSITE" id="PS00124">
    <property type="entry name" value="FBPASE"/>
    <property type="match status" value="1"/>
</dbReference>
<keyword evidence="8 12" id="KW-0378">Hydrolase</keyword>
<dbReference type="PIRSF" id="PIRSF000904">
    <property type="entry name" value="FBPtase_SBPase"/>
    <property type="match status" value="1"/>
</dbReference>
<dbReference type="GO" id="GO:0005737">
    <property type="term" value="C:cytoplasm"/>
    <property type="evidence" value="ECO:0007669"/>
    <property type="project" value="UniProtKB-SubCell"/>
</dbReference>
<feature type="compositionally biased region" description="Low complexity" evidence="13">
    <location>
        <begin position="81"/>
        <end position="91"/>
    </location>
</feature>
<evidence type="ECO:0000313" key="17">
    <source>
        <dbReference type="Proteomes" id="UP001530293"/>
    </source>
</evidence>
<keyword evidence="17" id="KW-1185">Reference proteome</keyword>
<feature type="region of interest" description="Disordered" evidence="13">
    <location>
        <begin position="73"/>
        <end position="112"/>
    </location>
</feature>
<evidence type="ECO:0000256" key="12">
    <source>
        <dbReference type="RuleBase" id="RU000508"/>
    </source>
</evidence>
<feature type="domain" description="Fructose-1-6-bisphosphatase class 1 C-terminal" evidence="15">
    <location>
        <begin position="341"/>
        <end position="453"/>
    </location>
</feature>
<organism evidence="16 17">
    <name type="scientific">Discostella pseudostelligera</name>
    <dbReference type="NCBI Taxonomy" id="259834"/>
    <lineage>
        <taxon>Eukaryota</taxon>
        <taxon>Sar</taxon>
        <taxon>Stramenopiles</taxon>
        <taxon>Ochrophyta</taxon>
        <taxon>Bacillariophyta</taxon>
        <taxon>Coscinodiscophyceae</taxon>
        <taxon>Thalassiosirophycidae</taxon>
        <taxon>Stephanodiscales</taxon>
        <taxon>Stephanodiscaceae</taxon>
        <taxon>Discostella</taxon>
    </lineage>
</organism>
<dbReference type="GO" id="GO:0046872">
    <property type="term" value="F:metal ion binding"/>
    <property type="evidence" value="ECO:0007669"/>
    <property type="project" value="UniProtKB-KW"/>
</dbReference>
<dbReference type="InterPro" id="IPR044015">
    <property type="entry name" value="FBPase_C_dom"/>
</dbReference>
<evidence type="ECO:0000256" key="4">
    <source>
        <dbReference type="ARBA" id="ARBA00010941"/>
    </source>
</evidence>
<dbReference type="InterPro" id="IPR028343">
    <property type="entry name" value="FBPtase"/>
</dbReference>
<feature type="compositionally biased region" description="Low complexity" evidence="13">
    <location>
        <begin position="99"/>
        <end position="108"/>
    </location>
</feature>
<evidence type="ECO:0000259" key="14">
    <source>
        <dbReference type="Pfam" id="PF00316"/>
    </source>
</evidence>